<sequence>MTWMQAVVIVLYSASALLPLAGLFGLYRTARERLVRLSRGKDPKTFSRDDWMENDFRDVLSEGIIHGPERILSDFVLIGGGVVCGAVAGIWTLFPLN</sequence>
<gene>
    <name evidence="1" type="ORF">NMQ05_04550</name>
</gene>
<name>A0ACD4B8D3_MICMQ</name>
<accession>A0ACD4B8D3</accession>
<reference evidence="1" key="1">
    <citation type="submission" date="2022-07" db="EMBL/GenBank/DDBJ databases">
        <title>Complete genome of DND4.</title>
        <authorList>
            <person name="Cao G."/>
        </authorList>
    </citation>
    <scope>NUCLEOTIDE SEQUENCE</scope>
    <source>
        <strain evidence="1">DND4</strain>
    </source>
</reference>
<proteinExistence type="predicted"/>
<organism evidence="1 2">
    <name type="scientific">Microbacterium maritypicum</name>
    <name type="common">Microbacterium liquefaciens</name>
    <dbReference type="NCBI Taxonomy" id="33918"/>
    <lineage>
        <taxon>Bacteria</taxon>
        <taxon>Bacillati</taxon>
        <taxon>Actinomycetota</taxon>
        <taxon>Actinomycetes</taxon>
        <taxon>Micrococcales</taxon>
        <taxon>Microbacteriaceae</taxon>
        <taxon>Microbacterium</taxon>
    </lineage>
</organism>
<dbReference type="EMBL" id="CP101471">
    <property type="protein sequence ID" value="UTT53858.1"/>
    <property type="molecule type" value="Genomic_DNA"/>
</dbReference>
<evidence type="ECO:0000313" key="2">
    <source>
        <dbReference type="Proteomes" id="UP001060245"/>
    </source>
</evidence>
<dbReference type="Proteomes" id="UP001060245">
    <property type="component" value="Chromosome"/>
</dbReference>
<evidence type="ECO:0000313" key="1">
    <source>
        <dbReference type="EMBL" id="UTT53858.1"/>
    </source>
</evidence>
<keyword evidence="2" id="KW-1185">Reference proteome</keyword>
<protein>
    <submittedName>
        <fullName evidence="1">Uncharacterized protein</fullName>
    </submittedName>
</protein>